<dbReference type="AlphaFoldDB" id="A0A822XVC1"/>
<dbReference type="EMBL" id="DUZY01000001">
    <property type="protein sequence ID" value="DAD23039.1"/>
    <property type="molecule type" value="Genomic_DNA"/>
</dbReference>
<organism evidence="1 2">
    <name type="scientific">Nelumbo nucifera</name>
    <name type="common">Sacred lotus</name>
    <dbReference type="NCBI Taxonomy" id="4432"/>
    <lineage>
        <taxon>Eukaryota</taxon>
        <taxon>Viridiplantae</taxon>
        <taxon>Streptophyta</taxon>
        <taxon>Embryophyta</taxon>
        <taxon>Tracheophyta</taxon>
        <taxon>Spermatophyta</taxon>
        <taxon>Magnoliopsida</taxon>
        <taxon>Proteales</taxon>
        <taxon>Nelumbonaceae</taxon>
        <taxon>Nelumbo</taxon>
    </lineage>
</organism>
<gene>
    <name evidence="1" type="ORF">HUJ06_024502</name>
</gene>
<evidence type="ECO:0000313" key="2">
    <source>
        <dbReference type="Proteomes" id="UP000607653"/>
    </source>
</evidence>
<comment type="caution">
    <text evidence="1">The sequence shown here is derived from an EMBL/GenBank/DDBJ whole genome shotgun (WGS) entry which is preliminary data.</text>
</comment>
<sequence>MSLILSRWGSGVVNSCRISSYKRDQRNGHGQSIYFSGEGWASSFRSLVCI</sequence>
<evidence type="ECO:0000313" key="1">
    <source>
        <dbReference type="EMBL" id="DAD23039.1"/>
    </source>
</evidence>
<dbReference type="Proteomes" id="UP000607653">
    <property type="component" value="Unassembled WGS sequence"/>
</dbReference>
<keyword evidence="2" id="KW-1185">Reference proteome</keyword>
<protein>
    <submittedName>
        <fullName evidence="1">Uncharacterized protein</fullName>
    </submittedName>
</protein>
<proteinExistence type="predicted"/>
<reference evidence="1 2" key="1">
    <citation type="journal article" date="2020" name="Mol. Biol. Evol.">
        <title>Distinct Expression and Methylation Patterns for Genes with Different Fates following a Single Whole-Genome Duplication in Flowering Plants.</title>
        <authorList>
            <person name="Shi T."/>
            <person name="Rahmani R.S."/>
            <person name="Gugger P.F."/>
            <person name="Wang M."/>
            <person name="Li H."/>
            <person name="Zhang Y."/>
            <person name="Li Z."/>
            <person name="Wang Q."/>
            <person name="Van de Peer Y."/>
            <person name="Marchal K."/>
            <person name="Chen J."/>
        </authorList>
    </citation>
    <scope>NUCLEOTIDE SEQUENCE [LARGE SCALE GENOMIC DNA]</scope>
    <source>
        <tissue evidence="1">Leaf</tissue>
    </source>
</reference>
<accession>A0A822XVC1</accession>
<name>A0A822XVC1_NELNU</name>